<feature type="domain" description="Myb-like" evidence="2">
    <location>
        <begin position="35"/>
        <end position="78"/>
    </location>
</feature>
<proteinExistence type="predicted"/>
<evidence type="ECO:0000259" key="3">
    <source>
        <dbReference type="PROSITE" id="PS51294"/>
    </source>
</evidence>
<feature type="domain" description="Myb-like" evidence="2">
    <location>
        <begin position="79"/>
        <end position="129"/>
    </location>
</feature>
<dbReference type="AlphaFoldDB" id="A0AAV7ET05"/>
<evidence type="ECO:0000313" key="4">
    <source>
        <dbReference type="EMBL" id="KAG9451225.1"/>
    </source>
</evidence>
<feature type="compositionally biased region" description="Basic and acidic residues" evidence="1">
    <location>
        <begin position="11"/>
        <end position="28"/>
    </location>
</feature>
<dbReference type="GO" id="GO:0005634">
    <property type="term" value="C:nucleus"/>
    <property type="evidence" value="ECO:0007669"/>
    <property type="project" value="TreeGrafter"/>
</dbReference>
<dbReference type="InterPro" id="IPR009057">
    <property type="entry name" value="Homeodomain-like_sf"/>
</dbReference>
<evidence type="ECO:0000256" key="1">
    <source>
        <dbReference type="SAM" id="MobiDB-lite"/>
    </source>
</evidence>
<dbReference type="Gene3D" id="1.10.10.60">
    <property type="entry name" value="Homeodomain-like"/>
    <property type="match status" value="2"/>
</dbReference>
<feature type="compositionally biased region" description="Acidic residues" evidence="1">
    <location>
        <begin position="1"/>
        <end position="10"/>
    </location>
</feature>
<dbReference type="SUPFAM" id="SSF46689">
    <property type="entry name" value="Homeodomain-like"/>
    <property type="match status" value="1"/>
</dbReference>
<feature type="region of interest" description="Disordered" evidence="1">
    <location>
        <begin position="1"/>
        <end position="28"/>
    </location>
</feature>
<feature type="domain" description="HTH myb-type" evidence="3">
    <location>
        <begin position="79"/>
        <end position="133"/>
    </location>
</feature>
<dbReference type="GO" id="GO:0000978">
    <property type="term" value="F:RNA polymerase II cis-regulatory region sequence-specific DNA binding"/>
    <property type="evidence" value="ECO:0007669"/>
    <property type="project" value="TreeGrafter"/>
</dbReference>
<reference evidence="4 5" key="1">
    <citation type="submission" date="2021-07" db="EMBL/GenBank/DDBJ databases">
        <title>The Aristolochia fimbriata genome: insights into angiosperm evolution, floral development and chemical biosynthesis.</title>
        <authorList>
            <person name="Jiao Y."/>
        </authorList>
    </citation>
    <scope>NUCLEOTIDE SEQUENCE [LARGE SCALE GENOMIC DNA]</scope>
    <source>
        <strain evidence="4">IBCAS-2021</strain>
        <tissue evidence="4">Leaf</tissue>
    </source>
</reference>
<feature type="region of interest" description="Disordered" evidence="1">
    <location>
        <begin position="320"/>
        <end position="355"/>
    </location>
</feature>
<comment type="caution">
    <text evidence="4">The sequence shown here is derived from an EMBL/GenBank/DDBJ whole genome shotgun (WGS) entry which is preliminary data.</text>
</comment>
<evidence type="ECO:0000313" key="5">
    <source>
        <dbReference type="Proteomes" id="UP000825729"/>
    </source>
</evidence>
<dbReference type="CDD" id="cd00167">
    <property type="entry name" value="SANT"/>
    <property type="match status" value="2"/>
</dbReference>
<dbReference type="PROSITE" id="PS51294">
    <property type="entry name" value="HTH_MYB"/>
    <property type="match status" value="2"/>
</dbReference>
<dbReference type="PANTHER" id="PTHR45614">
    <property type="entry name" value="MYB PROTEIN-RELATED"/>
    <property type="match status" value="1"/>
</dbReference>
<gene>
    <name evidence="4" type="ORF">H6P81_011190</name>
</gene>
<dbReference type="InterPro" id="IPR017930">
    <property type="entry name" value="Myb_dom"/>
</dbReference>
<name>A0AAV7ET05_ARIFI</name>
<dbReference type="InterPro" id="IPR050560">
    <property type="entry name" value="MYB_TF"/>
</dbReference>
<dbReference type="SMART" id="SM00717">
    <property type="entry name" value="SANT"/>
    <property type="match status" value="2"/>
</dbReference>
<dbReference type="PANTHER" id="PTHR45614:SF76">
    <property type="entry name" value="TRANSCRIPTION FACTOR MYB124"/>
    <property type="match status" value="1"/>
</dbReference>
<feature type="domain" description="HTH myb-type" evidence="3">
    <location>
        <begin position="27"/>
        <end position="78"/>
    </location>
</feature>
<dbReference type="Pfam" id="PF13921">
    <property type="entry name" value="Myb_DNA-bind_6"/>
    <property type="match status" value="1"/>
</dbReference>
<evidence type="ECO:0000259" key="2">
    <source>
        <dbReference type="PROSITE" id="PS50090"/>
    </source>
</evidence>
<keyword evidence="5" id="KW-1185">Reference proteome</keyword>
<dbReference type="InterPro" id="IPR001005">
    <property type="entry name" value="SANT/Myb"/>
</dbReference>
<dbReference type="GO" id="GO:0000981">
    <property type="term" value="F:DNA-binding transcription factor activity, RNA polymerase II-specific"/>
    <property type="evidence" value="ECO:0007669"/>
    <property type="project" value="TreeGrafter"/>
</dbReference>
<organism evidence="4 5">
    <name type="scientific">Aristolochia fimbriata</name>
    <name type="common">White veined hardy Dutchman's pipe vine</name>
    <dbReference type="NCBI Taxonomy" id="158543"/>
    <lineage>
        <taxon>Eukaryota</taxon>
        <taxon>Viridiplantae</taxon>
        <taxon>Streptophyta</taxon>
        <taxon>Embryophyta</taxon>
        <taxon>Tracheophyta</taxon>
        <taxon>Spermatophyta</taxon>
        <taxon>Magnoliopsida</taxon>
        <taxon>Magnoliidae</taxon>
        <taxon>Piperales</taxon>
        <taxon>Aristolochiaceae</taxon>
        <taxon>Aristolochia</taxon>
    </lineage>
</organism>
<dbReference type="Proteomes" id="UP000825729">
    <property type="component" value="Unassembled WGS sequence"/>
</dbReference>
<accession>A0AAV7ET05</accession>
<dbReference type="PROSITE" id="PS50090">
    <property type="entry name" value="MYB_LIKE"/>
    <property type="match status" value="2"/>
</dbReference>
<sequence>MREVENEEREEENRESKTMKLNEAPKQKDRHIVTWTPQEDDILREQINTLGTESWTAIASKFKDKTSRQCRRRWYTYLSTECKKGGWSPEEDMLLCEAQKMFGNRWTEIAKVVSGRTDNAVKNRFTTLCKKRAKLEALSKENSNLYINHNNKRVILHDGISESTNPLKKIRAHIVEQTEKCRTKERQQGECGTVKQLPRPPLAVLIQNFSNAENLRSHPHITNDNAGAQTEVANNKLQGTFLRKDDPKVMALIQQAELLSSLALRVNTDNSHQSLDNAWKELQDFLIQTEESELWRNKIADMDILLDDFKDLIEDIKSGSPGSRLSWRQPDLQEESQGSSDCTYSTNQSHAGDDKIETNLGDQCSLDYSMDNGTEKGGVEDGVAHQDHFSAKPCVTEATAQSSEEAIDSHGIAPVLPASEYSSPVQMIPPFQSFKEGIPSPKFSDSERQYLLRTLGLASPSPTTNNPCQPPSCRRALLHTL</sequence>
<dbReference type="EMBL" id="JAINDJ010000004">
    <property type="protein sequence ID" value="KAG9451225.1"/>
    <property type="molecule type" value="Genomic_DNA"/>
</dbReference>
<protein>
    <submittedName>
        <fullName evidence="4">Uncharacterized protein</fullName>
    </submittedName>
</protein>
<feature type="compositionally biased region" description="Polar residues" evidence="1">
    <location>
        <begin position="335"/>
        <end position="350"/>
    </location>
</feature>